<protein>
    <submittedName>
        <fullName evidence="1">Uncharacterized protein</fullName>
    </submittedName>
</protein>
<comment type="caution">
    <text evidence="1">The sequence shown here is derived from an EMBL/GenBank/DDBJ whole genome shotgun (WGS) entry which is preliminary data.</text>
</comment>
<name>X1D2Q4_9ZZZZ</name>
<accession>X1D2Q4</accession>
<gene>
    <name evidence="1" type="ORF">S01H4_64874</name>
</gene>
<feature type="non-terminal residue" evidence="1">
    <location>
        <position position="44"/>
    </location>
</feature>
<reference evidence="1" key="1">
    <citation type="journal article" date="2014" name="Front. Microbiol.">
        <title>High frequency of phylogenetically diverse reductive dehalogenase-homologous genes in deep subseafloor sedimentary metagenomes.</title>
        <authorList>
            <person name="Kawai M."/>
            <person name="Futagami T."/>
            <person name="Toyoda A."/>
            <person name="Takaki Y."/>
            <person name="Nishi S."/>
            <person name="Hori S."/>
            <person name="Arai W."/>
            <person name="Tsubouchi T."/>
            <person name="Morono Y."/>
            <person name="Uchiyama I."/>
            <person name="Ito T."/>
            <person name="Fujiyama A."/>
            <person name="Inagaki F."/>
            <person name="Takami H."/>
        </authorList>
    </citation>
    <scope>NUCLEOTIDE SEQUENCE</scope>
    <source>
        <strain evidence="1">Expedition CK06-06</strain>
    </source>
</reference>
<proteinExistence type="predicted"/>
<organism evidence="1">
    <name type="scientific">marine sediment metagenome</name>
    <dbReference type="NCBI Taxonomy" id="412755"/>
    <lineage>
        <taxon>unclassified sequences</taxon>
        <taxon>metagenomes</taxon>
        <taxon>ecological metagenomes</taxon>
    </lineage>
</organism>
<dbReference type="EMBL" id="BART01039487">
    <property type="protein sequence ID" value="GAH14447.1"/>
    <property type="molecule type" value="Genomic_DNA"/>
</dbReference>
<evidence type="ECO:0000313" key="1">
    <source>
        <dbReference type="EMBL" id="GAH14447.1"/>
    </source>
</evidence>
<dbReference type="AlphaFoldDB" id="X1D2Q4"/>
<sequence>MKQSDSKSNLDDCEWAKETKRWKVVPRPYPLKESVVFLKNWVLG</sequence>